<accession>A0A1Y1YKZ5</accession>
<evidence type="ECO:0000256" key="1">
    <source>
        <dbReference type="ARBA" id="ARBA00006889"/>
    </source>
</evidence>
<proteinExistence type="inferred from homology"/>
<comment type="similarity">
    <text evidence="1 2">Belongs to the calycin superfamily. Lipocalin family.</text>
</comment>
<dbReference type="SUPFAM" id="SSF50814">
    <property type="entry name" value="Lipocalins"/>
    <property type="match status" value="1"/>
</dbReference>
<dbReference type="PANTHER" id="PTHR10612:SF34">
    <property type="entry name" value="APOLIPOPROTEIN D"/>
    <property type="match status" value="1"/>
</dbReference>
<dbReference type="AlphaFoldDB" id="A0A1Y1YKZ5"/>
<organism evidence="5 6">
    <name type="scientific">Basidiobolus meristosporus CBS 931.73</name>
    <dbReference type="NCBI Taxonomy" id="1314790"/>
    <lineage>
        <taxon>Eukaryota</taxon>
        <taxon>Fungi</taxon>
        <taxon>Fungi incertae sedis</taxon>
        <taxon>Zoopagomycota</taxon>
        <taxon>Entomophthoromycotina</taxon>
        <taxon>Basidiobolomycetes</taxon>
        <taxon>Basidiobolales</taxon>
        <taxon>Basidiobolaceae</taxon>
        <taxon>Basidiobolus</taxon>
    </lineage>
</organism>
<dbReference type="PANTHER" id="PTHR10612">
    <property type="entry name" value="APOLIPOPROTEIN D"/>
    <property type="match status" value="1"/>
</dbReference>
<dbReference type="InterPro" id="IPR022272">
    <property type="entry name" value="Lipocalin_CS"/>
</dbReference>
<dbReference type="Proteomes" id="UP000193498">
    <property type="component" value="Unassembled WGS sequence"/>
</dbReference>
<dbReference type="InterPro" id="IPR022271">
    <property type="entry name" value="Lipocalin_ApoD"/>
</dbReference>
<protein>
    <submittedName>
        <fullName evidence="5">Calycin-like protein</fullName>
    </submittedName>
</protein>
<dbReference type="InterPro" id="IPR047202">
    <property type="entry name" value="Lipocalin_Blc-like_dom"/>
</dbReference>
<keyword evidence="2" id="KW-0732">Signal</keyword>
<dbReference type="STRING" id="1314790.A0A1Y1YKZ5"/>
<dbReference type="EMBL" id="MCFE01000114">
    <property type="protein sequence ID" value="ORX98380.1"/>
    <property type="molecule type" value="Genomic_DNA"/>
</dbReference>
<dbReference type="InterPro" id="IPR000566">
    <property type="entry name" value="Lipocln_cytosolic_FA-bd_dom"/>
</dbReference>
<feature type="domain" description="Lipocalin/cytosolic fatty-acid binding" evidence="3">
    <location>
        <begin position="33"/>
        <end position="185"/>
    </location>
</feature>
<dbReference type="Gene3D" id="2.40.128.20">
    <property type="match status" value="1"/>
</dbReference>
<evidence type="ECO:0000259" key="3">
    <source>
        <dbReference type="Pfam" id="PF08212"/>
    </source>
</evidence>
<dbReference type="OrthoDB" id="565904at2759"/>
<dbReference type="GO" id="GO:0006950">
    <property type="term" value="P:response to stress"/>
    <property type="evidence" value="ECO:0007669"/>
    <property type="project" value="UniProtKB-ARBA"/>
</dbReference>
<evidence type="ECO:0000313" key="6">
    <source>
        <dbReference type="Proteomes" id="UP000193498"/>
    </source>
</evidence>
<feature type="signal peptide" evidence="2">
    <location>
        <begin position="1"/>
        <end position="20"/>
    </location>
</feature>
<comment type="caution">
    <text evidence="5">The sequence shown here is derived from an EMBL/GenBank/DDBJ whole genome shotgun (WGS) entry which is preliminary data.</text>
</comment>
<dbReference type="InParanoid" id="A0A1Y1YKZ5"/>
<dbReference type="EMBL" id="MCFE01000114">
    <property type="protein sequence ID" value="ORX98416.1"/>
    <property type="molecule type" value="Genomic_DNA"/>
</dbReference>
<sequence length="202" mass="22550">MKSFIHTLTTIVAAIGVTGALSVCPSPPPSYNLDVTKYQGKWYEIGTTWTVYNTFEKDCKCVTANYTLQENGTVQVNNTCVNTNTNIPKSIIGTAQQTDPQNNPGYLNVTFPSSEQSWLSRLMDRLDLGPNYMVINIWGDYEIAFVGSTCKSAFWILARQPVLDESKYQEVVEYASGLGYNFKLFDFKKTIQGGDNCQDQSS</sequence>
<evidence type="ECO:0000313" key="4">
    <source>
        <dbReference type="EMBL" id="ORX98380.1"/>
    </source>
</evidence>
<evidence type="ECO:0000313" key="5">
    <source>
        <dbReference type="EMBL" id="ORX98416.1"/>
    </source>
</evidence>
<dbReference type="InterPro" id="IPR012674">
    <property type="entry name" value="Calycin"/>
</dbReference>
<evidence type="ECO:0000256" key="2">
    <source>
        <dbReference type="PIRNR" id="PIRNR036893"/>
    </source>
</evidence>
<dbReference type="PROSITE" id="PS00213">
    <property type="entry name" value="LIPOCALIN"/>
    <property type="match status" value="1"/>
</dbReference>
<keyword evidence="6" id="KW-1185">Reference proteome</keyword>
<name>A0A1Y1YKZ5_9FUNG</name>
<feature type="chain" id="PRO_5013432984" evidence="2">
    <location>
        <begin position="21"/>
        <end position="202"/>
    </location>
</feature>
<reference evidence="5 6" key="1">
    <citation type="submission" date="2016-07" db="EMBL/GenBank/DDBJ databases">
        <title>Pervasive Adenine N6-methylation of Active Genes in Fungi.</title>
        <authorList>
            <consortium name="DOE Joint Genome Institute"/>
            <person name="Mondo S.J."/>
            <person name="Dannebaum R.O."/>
            <person name="Kuo R.C."/>
            <person name="Labutti K."/>
            <person name="Haridas S."/>
            <person name="Kuo A."/>
            <person name="Salamov A."/>
            <person name="Ahrendt S.R."/>
            <person name="Lipzen A."/>
            <person name="Sullivan W."/>
            <person name="Andreopoulos W.B."/>
            <person name="Clum A."/>
            <person name="Lindquist E."/>
            <person name="Daum C."/>
            <person name="Ramamoorthy G.K."/>
            <person name="Gryganskyi A."/>
            <person name="Culley D."/>
            <person name="Magnuson J.K."/>
            <person name="James T.Y."/>
            <person name="O'Malley M.A."/>
            <person name="Stajich J.E."/>
            <person name="Spatafora J.W."/>
            <person name="Visel A."/>
            <person name="Grigoriev I.V."/>
        </authorList>
    </citation>
    <scope>NUCLEOTIDE SEQUENCE [LARGE SCALE GENOMIC DNA]</scope>
    <source>
        <strain evidence="5 6">CBS 931.73</strain>
    </source>
</reference>
<dbReference type="CDD" id="cd19438">
    <property type="entry name" value="lipocalin_Blc-like"/>
    <property type="match status" value="1"/>
</dbReference>
<dbReference type="PIRSF" id="PIRSF036893">
    <property type="entry name" value="Lipocalin_ApoD"/>
    <property type="match status" value="1"/>
</dbReference>
<dbReference type="Pfam" id="PF08212">
    <property type="entry name" value="Lipocalin_2"/>
    <property type="match status" value="1"/>
</dbReference>
<gene>
    <name evidence="5" type="ORF">K493DRAFT_336173</name>
    <name evidence="4" type="ORF">K493DRAFT_406583</name>
</gene>